<evidence type="ECO:0000313" key="2">
    <source>
        <dbReference type="Proteomes" id="UP000622017"/>
    </source>
</evidence>
<dbReference type="Proteomes" id="UP000622017">
    <property type="component" value="Unassembled WGS sequence"/>
</dbReference>
<evidence type="ECO:0008006" key="3">
    <source>
        <dbReference type="Google" id="ProtNLM"/>
    </source>
</evidence>
<evidence type="ECO:0000313" key="1">
    <source>
        <dbReference type="EMBL" id="MBC6611217.1"/>
    </source>
</evidence>
<proteinExistence type="predicted"/>
<gene>
    <name evidence="1" type="ORF">H8B15_09800</name>
</gene>
<organism evidence="1 2">
    <name type="scientific">Hymenobacter citatus</name>
    <dbReference type="NCBI Taxonomy" id="2763506"/>
    <lineage>
        <taxon>Bacteria</taxon>
        <taxon>Pseudomonadati</taxon>
        <taxon>Bacteroidota</taxon>
        <taxon>Cytophagia</taxon>
        <taxon>Cytophagales</taxon>
        <taxon>Hymenobacteraceae</taxon>
        <taxon>Hymenobacter</taxon>
    </lineage>
</organism>
<dbReference type="RefSeq" id="WP_187319509.1">
    <property type="nucleotide sequence ID" value="NZ_JACSCY010000006.1"/>
</dbReference>
<reference evidence="1 2" key="1">
    <citation type="submission" date="2020-08" db="EMBL/GenBank/DDBJ databases">
        <title>Hymenobacter sp.</title>
        <authorList>
            <person name="Kim M.K."/>
        </authorList>
    </citation>
    <scope>NUCLEOTIDE SEQUENCE [LARGE SCALE GENOMIC DNA]</scope>
    <source>
        <strain evidence="1 2">BT507</strain>
    </source>
</reference>
<name>A0ABR7MKV0_9BACT</name>
<accession>A0ABR7MKV0</accession>
<sequence length="140" mass="15819">MPLRLIVTTPGISIYYDEINQWLYAEWQGVHTQESTQAAGLLLLDALRQQPSSKMLNDTSSISSTSADLSTWDPWWLQELVGAGLRHIAWVYPRLFANRDATEHILIHVKPIIVTTFDDVATACLWLQKQASPLTHVALH</sequence>
<comment type="caution">
    <text evidence="1">The sequence shown here is derived from an EMBL/GenBank/DDBJ whole genome shotgun (WGS) entry which is preliminary data.</text>
</comment>
<dbReference type="EMBL" id="JACSCY010000006">
    <property type="protein sequence ID" value="MBC6611217.1"/>
    <property type="molecule type" value="Genomic_DNA"/>
</dbReference>
<keyword evidence="2" id="KW-1185">Reference proteome</keyword>
<protein>
    <recommendedName>
        <fullName evidence="3">STAS/SEC14 domain-containing protein</fullName>
    </recommendedName>
</protein>